<reference evidence="1" key="3">
    <citation type="submission" date="2025-09" db="UniProtKB">
        <authorList>
            <consortium name="Ensembl"/>
        </authorList>
    </citation>
    <scope>IDENTIFICATION</scope>
</reference>
<name>A0A4W6BR35_LATCA</name>
<evidence type="ECO:0000313" key="1">
    <source>
        <dbReference type="Ensembl" id="ENSLCAP00010003354.1"/>
    </source>
</evidence>
<organism evidence="1 2">
    <name type="scientific">Lates calcarifer</name>
    <name type="common">Barramundi</name>
    <name type="synonym">Holocentrus calcarifer</name>
    <dbReference type="NCBI Taxonomy" id="8187"/>
    <lineage>
        <taxon>Eukaryota</taxon>
        <taxon>Metazoa</taxon>
        <taxon>Chordata</taxon>
        <taxon>Craniata</taxon>
        <taxon>Vertebrata</taxon>
        <taxon>Euteleostomi</taxon>
        <taxon>Actinopterygii</taxon>
        <taxon>Neopterygii</taxon>
        <taxon>Teleostei</taxon>
        <taxon>Neoteleostei</taxon>
        <taxon>Acanthomorphata</taxon>
        <taxon>Carangaria</taxon>
        <taxon>Carangaria incertae sedis</taxon>
        <taxon>Centropomidae</taxon>
        <taxon>Lates</taxon>
    </lineage>
</organism>
<evidence type="ECO:0000313" key="2">
    <source>
        <dbReference type="Proteomes" id="UP000314980"/>
    </source>
</evidence>
<reference evidence="2" key="1">
    <citation type="submission" date="2015-09" db="EMBL/GenBank/DDBJ databases">
        <authorList>
            <person name="Sai Rama Sridatta P."/>
        </authorList>
    </citation>
    <scope>NUCLEOTIDE SEQUENCE [LARGE SCALE GENOMIC DNA]</scope>
</reference>
<dbReference type="Ensembl" id="ENSLCAT00010003451.1">
    <property type="protein sequence ID" value="ENSLCAP00010003354.1"/>
    <property type="gene ID" value="ENSLCAG00010001761.1"/>
</dbReference>
<dbReference type="STRING" id="8187.ENSLCAP00010003354"/>
<keyword evidence="2" id="KW-1185">Reference proteome</keyword>
<proteinExistence type="predicted"/>
<protein>
    <submittedName>
        <fullName evidence="1">Uncharacterized protein</fullName>
    </submittedName>
</protein>
<accession>A0A4W6BR35</accession>
<sequence length="127" mass="13357">MSHGDLWLSAPATRLVGVPSPDLLEPILGDEEADLGEEADLDDEGVDLLGEEADLCGEDADLGGEETDLLGEEGDLCGEDTDLFGKEADLCVEDADLGELGVFSTQGAESIVKLLFEEFLGILEACL</sequence>
<dbReference type="AlphaFoldDB" id="A0A4W6BR35"/>
<dbReference type="InParanoid" id="A0A4W6BR35"/>
<reference evidence="1" key="2">
    <citation type="submission" date="2025-08" db="UniProtKB">
        <authorList>
            <consortium name="Ensembl"/>
        </authorList>
    </citation>
    <scope>IDENTIFICATION</scope>
</reference>
<dbReference type="GeneTree" id="ENSGT01150000288254"/>
<dbReference type="Proteomes" id="UP000314980">
    <property type="component" value="Unassembled WGS sequence"/>
</dbReference>